<keyword evidence="7 9" id="KW-0408">Iron</keyword>
<comment type="pathway">
    <text evidence="2">Secondary metabolite biosynthesis.</text>
</comment>
<dbReference type="GO" id="GO:0004497">
    <property type="term" value="F:monooxygenase activity"/>
    <property type="evidence" value="ECO:0007669"/>
    <property type="project" value="UniProtKB-KW"/>
</dbReference>
<evidence type="ECO:0000256" key="3">
    <source>
        <dbReference type="ARBA" id="ARBA00010617"/>
    </source>
</evidence>
<dbReference type="PANTHER" id="PTHR24305:SF166">
    <property type="entry name" value="CYTOCHROME P450 12A4, MITOCHONDRIAL-RELATED"/>
    <property type="match status" value="1"/>
</dbReference>
<dbReference type="Proteomes" id="UP000294933">
    <property type="component" value="Unassembled WGS sequence"/>
</dbReference>
<dbReference type="OrthoDB" id="1470350at2759"/>
<dbReference type="InterPro" id="IPR002401">
    <property type="entry name" value="Cyt_P450_E_grp-I"/>
</dbReference>
<evidence type="ECO:0000256" key="4">
    <source>
        <dbReference type="ARBA" id="ARBA00022617"/>
    </source>
</evidence>
<dbReference type="SUPFAM" id="SSF48264">
    <property type="entry name" value="Cytochrome P450"/>
    <property type="match status" value="1"/>
</dbReference>
<dbReference type="STRING" id="50990.A0A4Y7QJI4"/>
<organism evidence="11 12">
    <name type="scientific">Rickenella mellea</name>
    <dbReference type="NCBI Taxonomy" id="50990"/>
    <lineage>
        <taxon>Eukaryota</taxon>
        <taxon>Fungi</taxon>
        <taxon>Dikarya</taxon>
        <taxon>Basidiomycota</taxon>
        <taxon>Agaricomycotina</taxon>
        <taxon>Agaricomycetes</taxon>
        <taxon>Hymenochaetales</taxon>
        <taxon>Rickenellaceae</taxon>
        <taxon>Rickenella</taxon>
    </lineage>
</organism>
<evidence type="ECO:0000256" key="5">
    <source>
        <dbReference type="ARBA" id="ARBA00022723"/>
    </source>
</evidence>
<dbReference type="InterPro" id="IPR036396">
    <property type="entry name" value="Cyt_P450_sf"/>
</dbReference>
<dbReference type="Gene3D" id="1.10.630.10">
    <property type="entry name" value="Cytochrome P450"/>
    <property type="match status" value="1"/>
</dbReference>
<proteinExistence type="inferred from homology"/>
<evidence type="ECO:0000313" key="12">
    <source>
        <dbReference type="Proteomes" id="UP000294933"/>
    </source>
</evidence>
<dbReference type="GO" id="GO:0005506">
    <property type="term" value="F:iron ion binding"/>
    <property type="evidence" value="ECO:0007669"/>
    <property type="project" value="InterPro"/>
</dbReference>
<evidence type="ECO:0000313" key="11">
    <source>
        <dbReference type="EMBL" id="TDL27391.1"/>
    </source>
</evidence>
<name>A0A4Y7QJI4_9AGAM</name>
<dbReference type="PROSITE" id="PS00086">
    <property type="entry name" value="CYTOCHROME_P450"/>
    <property type="match status" value="1"/>
</dbReference>
<dbReference type="VEuPathDB" id="FungiDB:BD410DRAFT_875219"/>
<evidence type="ECO:0000256" key="1">
    <source>
        <dbReference type="ARBA" id="ARBA00001971"/>
    </source>
</evidence>
<keyword evidence="12" id="KW-1185">Reference proteome</keyword>
<keyword evidence="8 10" id="KW-0503">Monooxygenase</keyword>
<comment type="similarity">
    <text evidence="3 10">Belongs to the cytochrome P450 family.</text>
</comment>
<dbReference type="PRINTS" id="PR00463">
    <property type="entry name" value="EP450I"/>
</dbReference>
<evidence type="ECO:0000256" key="10">
    <source>
        <dbReference type="RuleBase" id="RU000461"/>
    </source>
</evidence>
<evidence type="ECO:0000256" key="9">
    <source>
        <dbReference type="PIRSR" id="PIRSR602401-1"/>
    </source>
</evidence>
<dbReference type="GO" id="GO:0020037">
    <property type="term" value="F:heme binding"/>
    <property type="evidence" value="ECO:0007669"/>
    <property type="project" value="InterPro"/>
</dbReference>
<evidence type="ECO:0000256" key="8">
    <source>
        <dbReference type="ARBA" id="ARBA00023033"/>
    </source>
</evidence>
<evidence type="ECO:0000256" key="7">
    <source>
        <dbReference type="ARBA" id="ARBA00023004"/>
    </source>
</evidence>
<evidence type="ECO:0000256" key="6">
    <source>
        <dbReference type="ARBA" id="ARBA00023002"/>
    </source>
</evidence>
<dbReference type="AlphaFoldDB" id="A0A4Y7QJI4"/>
<keyword evidence="4 9" id="KW-0349">Heme</keyword>
<reference evidence="11 12" key="1">
    <citation type="submission" date="2018-06" db="EMBL/GenBank/DDBJ databases">
        <title>A transcriptomic atlas of mushroom development highlights an independent origin of complex multicellularity.</title>
        <authorList>
            <consortium name="DOE Joint Genome Institute"/>
            <person name="Krizsan K."/>
            <person name="Almasi E."/>
            <person name="Merenyi Z."/>
            <person name="Sahu N."/>
            <person name="Viragh M."/>
            <person name="Koszo T."/>
            <person name="Mondo S."/>
            <person name="Kiss B."/>
            <person name="Balint B."/>
            <person name="Kues U."/>
            <person name="Barry K."/>
            <person name="Hegedus J.C."/>
            <person name="Henrissat B."/>
            <person name="Johnson J."/>
            <person name="Lipzen A."/>
            <person name="Ohm R."/>
            <person name="Nagy I."/>
            <person name="Pangilinan J."/>
            <person name="Yan J."/>
            <person name="Xiong Y."/>
            <person name="Grigoriev I.V."/>
            <person name="Hibbett D.S."/>
            <person name="Nagy L.G."/>
        </authorList>
    </citation>
    <scope>NUCLEOTIDE SEQUENCE [LARGE SCALE GENOMIC DNA]</scope>
    <source>
        <strain evidence="11 12">SZMC22713</strain>
    </source>
</reference>
<accession>A0A4Y7QJI4</accession>
<gene>
    <name evidence="11" type="ORF">BD410DRAFT_875219</name>
</gene>
<keyword evidence="6 10" id="KW-0560">Oxidoreductase</keyword>
<dbReference type="GO" id="GO:0016705">
    <property type="term" value="F:oxidoreductase activity, acting on paired donors, with incorporation or reduction of molecular oxygen"/>
    <property type="evidence" value="ECO:0007669"/>
    <property type="project" value="InterPro"/>
</dbReference>
<evidence type="ECO:0000256" key="2">
    <source>
        <dbReference type="ARBA" id="ARBA00005179"/>
    </source>
</evidence>
<dbReference type="InterPro" id="IPR001128">
    <property type="entry name" value="Cyt_P450"/>
</dbReference>
<dbReference type="EMBL" id="ML170159">
    <property type="protein sequence ID" value="TDL27391.1"/>
    <property type="molecule type" value="Genomic_DNA"/>
</dbReference>
<dbReference type="Pfam" id="PF00067">
    <property type="entry name" value="p450"/>
    <property type="match status" value="1"/>
</dbReference>
<dbReference type="PRINTS" id="PR00385">
    <property type="entry name" value="P450"/>
</dbReference>
<dbReference type="PANTHER" id="PTHR24305">
    <property type="entry name" value="CYTOCHROME P450"/>
    <property type="match status" value="1"/>
</dbReference>
<dbReference type="InterPro" id="IPR050121">
    <property type="entry name" value="Cytochrome_P450_monoxygenase"/>
</dbReference>
<keyword evidence="5 9" id="KW-0479">Metal-binding</keyword>
<comment type="cofactor">
    <cofactor evidence="1 9">
        <name>heme</name>
        <dbReference type="ChEBI" id="CHEBI:30413"/>
    </cofactor>
</comment>
<dbReference type="InterPro" id="IPR017972">
    <property type="entry name" value="Cyt_P450_CS"/>
</dbReference>
<protein>
    <submittedName>
        <fullName evidence="11">Cytochrome P450</fullName>
    </submittedName>
</protein>
<feature type="binding site" description="axial binding residue" evidence="9">
    <location>
        <position position="458"/>
    </location>
    <ligand>
        <name>heme</name>
        <dbReference type="ChEBI" id="CHEBI:30413"/>
    </ligand>
    <ligandPart>
        <name>Fe</name>
        <dbReference type="ChEBI" id="CHEBI:18248"/>
    </ligandPart>
</feature>
<sequence>MLWEIVLGLYLLHHAIRRLLVYVHTHQSVGNLPGIWCLFAPLSVLGGTLPSRWWNPGLRFTFELRKTLYKDAPAKSITIKPLLVGEPYIYTCHLEAFRQVTALGSVFVKPRFAFEDMTFLADNVVASEGDAWKRYRRIAAPAFNSKTYEAVWDTTVDLYGQILDKENWETRDVAEVADINIMTHKVALYAIAVVGFDIPIQWDQPPRDENGRLSVQEMVFTVASNLLIKSRTPKWMYSLGLPRLKLVDEAYNQFVSFMHEHISNSEVTLTKQRELEGDITEGISNVFERLVNARLTDGKLSMSDDEIISNCFILVFAGHETMASTLAGTLALLGVYPDVQEEVYQHIMHVLGGRDPTFEDYESLDLVLGCFYEALRLYSAAYLLIRDATENTVLSLPRYDDPTTIDKIPITAGQRVILDIVGIHYDPDVFPEPEAFKPSRWQDSMDSLAGFSLGPRICLGRKFATVEAVAFLTYLLRDWTIDVPLADGETRREWRARVLDPKVGVVLGFGDVPLKFRRRHA</sequence>